<feature type="transmembrane region" description="Helical" evidence="1">
    <location>
        <begin position="25"/>
        <end position="50"/>
    </location>
</feature>
<sequence>MGIGGGFSSAPSSEMTISHFRTHKVFLLCNYLVLGLASSCIFLTISLRLLPSLCGLALILLHALTIIGAVSGCAAANNTSRSGKWYATHMVSTVLTAIFQGSVAVLIFTRTSDFLVGGLKSYVKEEDGAVILRMIGGLCITMFCLEWVLMGLAFSLRYYDYVERGGNTSGGTVTLGAVRKSLGGGDKDWPWPFQV</sequence>
<keyword evidence="1" id="KW-0472">Membrane</keyword>
<dbReference type="PANTHER" id="PTHR34124">
    <property type="entry name" value="F16B3.27 PROTEIN-RELATED"/>
    <property type="match status" value="1"/>
</dbReference>
<reference evidence="3" key="1">
    <citation type="journal article" date="2016" name="Nature">
        <title>The genome of the seagrass Zostera marina reveals angiosperm adaptation to the sea.</title>
        <authorList>
            <person name="Olsen J.L."/>
            <person name="Rouze P."/>
            <person name="Verhelst B."/>
            <person name="Lin Y.-C."/>
            <person name="Bayer T."/>
            <person name="Collen J."/>
            <person name="Dattolo E."/>
            <person name="De Paoli E."/>
            <person name="Dittami S."/>
            <person name="Maumus F."/>
            <person name="Michel G."/>
            <person name="Kersting A."/>
            <person name="Lauritano C."/>
            <person name="Lohaus R."/>
            <person name="Toepel M."/>
            <person name="Tonon T."/>
            <person name="Vanneste K."/>
            <person name="Amirebrahimi M."/>
            <person name="Brakel J."/>
            <person name="Bostroem C."/>
            <person name="Chovatia M."/>
            <person name="Grimwood J."/>
            <person name="Jenkins J.W."/>
            <person name="Jueterbock A."/>
            <person name="Mraz A."/>
            <person name="Stam W.T."/>
            <person name="Tice H."/>
            <person name="Bornberg-Bauer E."/>
            <person name="Green P.J."/>
            <person name="Pearson G.A."/>
            <person name="Procaccini G."/>
            <person name="Duarte C.M."/>
            <person name="Schmutz J."/>
            <person name="Reusch T.B.H."/>
            <person name="Van de Peer Y."/>
        </authorList>
    </citation>
    <scope>NUCLEOTIDE SEQUENCE [LARGE SCALE GENOMIC DNA]</scope>
    <source>
        <strain evidence="3">cv. Finnish</strain>
    </source>
</reference>
<accession>A0A0K9NWL6</accession>
<evidence type="ECO:0000313" key="2">
    <source>
        <dbReference type="EMBL" id="KMZ60432.1"/>
    </source>
</evidence>
<name>A0A0K9NWL6_ZOSMR</name>
<keyword evidence="3" id="KW-1185">Reference proteome</keyword>
<evidence type="ECO:0000256" key="1">
    <source>
        <dbReference type="SAM" id="Phobius"/>
    </source>
</evidence>
<feature type="transmembrane region" description="Helical" evidence="1">
    <location>
        <begin position="88"/>
        <end position="109"/>
    </location>
</feature>
<dbReference type="OMA" id="KWYGAHM"/>
<comment type="caution">
    <text evidence="2">The sequence shown here is derived from an EMBL/GenBank/DDBJ whole genome shotgun (WGS) entry which is preliminary data.</text>
</comment>
<feature type="transmembrane region" description="Helical" evidence="1">
    <location>
        <begin position="129"/>
        <end position="154"/>
    </location>
</feature>
<dbReference type="EMBL" id="LFYR01001623">
    <property type="protein sequence ID" value="KMZ60432.1"/>
    <property type="molecule type" value="Genomic_DNA"/>
</dbReference>
<evidence type="ECO:0000313" key="3">
    <source>
        <dbReference type="Proteomes" id="UP000036987"/>
    </source>
</evidence>
<keyword evidence="1" id="KW-1133">Transmembrane helix</keyword>
<dbReference type="AlphaFoldDB" id="A0A0K9NWL6"/>
<organism evidence="2 3">
    <name type="scientific">Zostera marina</name>
    <name type="common">Eelgrass</name>
    <dbReference type="NCBI Taxonomy" id="29655"/>
    <lineage>
        <taxon>Eukaryota</taxon>
        <taxon>Viridiplantae</taxon>
        <taxon>Streptophyta</taxon>
        <taxon>Embryophyta</taxon>
        <taxon>Tracheophyta</taxon>
        <taxon>Spermatophyta</taxon>
        <taxon>Magnoliopsida</taxon>
        <taxon>Liliopsida</taxon>
        <taxon>Zosteraceae</taxon>
        <taxon>Zostera</taxon>
    </lineage>
</organism>
<dbReference type="PANTHER" id="PTHR34124:SF2">
    <property type="entry name" value="F16B3.27 PROTEIN-RELATED"/>
    <property type="match status" value="1"/>
</dbReference>
<dbReference type="Proteomes" id="UP000036987">
    <property type="component" value="Unassembled WGS sequence"/>
</dbReference>
<proteinExistence type="predicted"/>
<protein>
    <submittedName>
        <fullName evidence="2">Uncharacterized protein</fullName>
    </submittedName>
</protein>
<feature type="transmembrane region" description="Helical" evidence="1">
    <location>
        <begin position="56"/>
        <end position="76"/>
    </location>
</feature>
<gene>
    <name evidence="2" type="ORF">ZOSMA_5G03000</name>
</gene>
<keyword evidence="1" id="KW-0812">Transmembrane</keyword>
<dbReference type="OrthoDB" id="1284989at2759"/>